<dbReference type="AlphaFoldDB" id="A0A2X3IGV6"/>
<feature type="domain" description="EAL" evidence="2">
    <location>
        <begin position="26"/>
        <end position="97"/>
    </location>
</feature>
<name>A0A2X3IGV6_9ENTR</name>
<dbReference type="PROSITE" id="PS50883">
    <property type="entry name" value="EAL"/>
    <property type="match status" value="1"/>
</dbReference>
<protein>
    <submittedName>
        <fullName evidence="3">Uncharacterized membrane protein YjcC</fullName>
    </submittedName>
</protein>
<dbReference type="InterPro" id="IPR050706">
    <property type="entry name" value="Cyclic-di-GMP_PDE-like"/>
</dbReference>
<dbReference type="Pfam" id="PF00563">
    <property type="entry name" value="EAL"/>
    <property type="match status" value="1"/>
</dbReference>
<gene>
    <name evidence="3" type="primary">yjcC_3</name>
    <name evidence="3" type="ORF">NCTC12120_04850</name>
</gene>
<dbReference type="EMBL" id="UAVU01000008">
    <property type="protein sequence ID" value="SQC91678.1"/>
    <property type="molecule type" value="Genomic_DNA"/>
</dbReference>
<dbReference type="GO" id="GO:0071111">
    <property type="term" value="F:cyclic-guanylate-specific phosphodiesterase activity"/>
    <property type="evidence" value="ECO:0007669"/>
    <property type="project" value="InterPro"/>
</dbReference>
<proteinExistence type="predicted"/>
<evidence type="ECO:0000256" key="1">
    <source>
        <dbReference type="SAM" id="Phobius"/>
    </source>
</evidence>
<evidence type="ECO:0000259" key="2">
    <source>
        <dbReference type="PROSITE" id="PS50883"/>
    </source>
</evidence>
<dbReference type="SUPFAM" id="SSF141868">
    <property type="entry name" value="EAL domain-like"/>
    <property type="match status" value="1"/>
</dbReference>
<keyword evidence="1" id="KW-0812">Transmembrane</keyword>
<keyword evidence="1" id="KW-1133">Transmembrane helix</keyword>
<dbReference type="InterPro" id="IPR035919">
    <property type="entry name" value="EAL_sf"/>
</dbReference>
<dbReference type="PANTHER" id="PTHR33121">
    <property type="entry name" value="CYCLIC DI-GMP PHOSPHODIESTERASE PDEF"/>
    <property type="match status" value="1"/>
</dbReference>
<keyword evidence="1" id="KW-0472">Membrane</keyword>
<sequence length="97" mass="11007">MLLWLPIGILFSLSAGWFITRLLRRLESPQARIQDAIRDREFTLEYQPIVDLNTGEGVGAEALIRWRLPDGSFISPDVFIPIAEQAGLYLADYRTGD</sequence>
<accession>A0A2X3IGV6</accession>
<dbReference type="InterPro" id="IPR001633">
    <property type="entry name" value="EAL_dom"/>
</dbReference>
<evidence type="ECO:0000313" key="4">
    <source>
        <dbReference type="Proteomes" id="UP000251197"/>
    </source>
</evidence>
<dbReference type="CDD" id="cd01948">
    <property type="entry name" value="EAL"/>
    <property type="match status" value="1"/>
</dbReference>
<dbReference type="PANTHER" id="PTHR33121:SF81">
    <property type="entry name" value="CYCLIC DI-GMP PHOSPHODIESTERASE PDEB-RELATED"/>
    <property type="match status" value="1"/>
</dbReference>
<dbReference type="Gene3D" id="3.20.20.450">
    <property type="entry name" value="EAL domain"/>
    <property type="match status" value="1"/>
</dbReference>
<dbReference type="Proteomes" id="UP000251197">
    <property type="component" value="Unassembled WGS sequence"/>
</dbReference>
<organism evidence="3 4">
    <name type="scientific">Cedecea neteri</name>
    <dbReference type="NCBI Taxonomy" id="158822"/>
    <lineage>
        <taxon>Bacteria</taxon>
        <taxon>Pseudomonadati</taxon>
        <taxon>Pseudomonadota</taxon>
        <taxon>Gammaproteobacteria</taxon>
        <taxon>Enterobacterales</taxon>
        <taxon>Enterobacteriaceae</taxon>
        <taxon>Cedecea</taxon>
    </lineage>
</organism>
<feature type="transmembrane region" description="Helical" evidence="1">
    <location>
        <begin position="6"/>
        <end position="23"/>
    </location>
</feature>
<evidence type="ECO:0000313" key="3">
    <source>
        <dbReference type="EMBL" id="SQC91678.1"/>
    </source>
</evidence>
<reference evidence="3 4" key="1">
    <citation type="submission" date="2018-06" db="EMBL/GenBank/DDBJ databases">
        <authorList>
            <consortium name="Pathogen Informatics"/>
            <person name="Doyle S."/>
        </authorList>
    </citation>
    <scope>NUCLEOTIDE SEQUENCE [LARGE SCALE GENOMIC DNA]</scope>
    <source>
        <strain evidence="3 4">NCTC12120</strain>
    </source>
</reference>